<keyword evidence="4" id="KW-0749">Sporulation</keyword>
<dbReference type="RefSeq" id="WP_005166334.1">
    <property type="nucleotide sequence ID" value="NZ_ANMG01000085.1"/>
</dbReference>
<dbReference type="EMBL" id="ANMG01000085">
    <property type="protein sequence ID" value="EMD22894.1"/>
    <property type="molecule type" value="Genomic_DNA"/>
</dbReference>
<evidence type="ECO:0000256" key="5">
    <source>
        <dbReference type="ARBA" id="ARBA00023210"/>
    </source>
</evidence>
<dbReference type="GO" id="GO:0030428">
    <property type="term" value="C:cell septum"/>
    <property type="evidence" value="ECO:0007669"/>
    <property type="project" value="UniProtKB-SubCell"/>
</dbReference>
<gene>
    <name evidence="8" type="ORF">B0293_23680</name>
    <name evidence="7" type="ORF">C791_7894</name>
</gene>
<comment type="subcellular location">
    <subcellularLocation>
        <location evidence="1">Cell septum</location>
    </subcellularLocation>
</comment>
<reference evidence="7 9" key="1">
    <citation type="submission" date="2012-10" db="EMBL/GenBank/DDBJ databases">
        <title>Genome assembly of Amycolatopsis azurea DSM 43854.</title>
        <authorList>
            <person name="Khatri I."/>
            <person name="Kaur I."/>
            <person name="Subramanian S."/>
            <person name="Mayilraj S."/>
        </authorList>
    </citation>
    <scope>NUCLEOTIDE SEQUENCE [LARGE SCALE GENOMIC DNA]</scope>
    <source>
        <strain evidence="7 9">DSM 43854</strain>
    </source>
</reference>
<evidence type="ECO:0000256" key="3">
    <source>
        <dbReference type="ARBA" id="ARBA00022618"/>
    </source>
</evidence>
<dbReference type="PATRIC" id="fig|1238180.3.peg.7368"/>
<dbReference type="AlphaFoldDB" id="M2NL76"/>
<evidence type="ECO:0000256" key="2">
    <source>
        <dbReference type="ARBA" id="ARBA00009323"/>
    </source>
</evidence>
<keyword evidence="3" id="KW-0132">Cell division</keyword>
<keyword evidence="10" id="KW-1185">Reference proteome</keyword>
<dbReference type="Pfam" id="PF04686">
    <property type="entry name" value="SsgA"/>
    <property type="match status" value="1"/>
</dbReference>
<organism evidence="7 9">
    <name type="scientific">Amycolatopsis azurea DSM 43854</name>
    <dbReference type="NCBI Taxonomy" id="1238180"/>
    <lineage>
        <taxon>Bacteria</taxon>
        <taxon>Bacillati</taxon>
        <taxon>Actinomycetota</taxon>
        <taxon>Actinomycetes</taxon>
        <taxon>Pseudonocardiales</taxon>
        <taxon>Pseudonocardiaceae</taxon>
        <taxon>Amycolatopsis</taxon>
    </lineage>
</organism>
<dbReference type="OrthoDB" id="3626321at2"/>
<evidence type="ECO:0000256" key="4">
    <source>
        <dbReference type="ARBA" id="ARBA00022969"/>
    </source>
</evidence>
<evidence type="ECO:0000256" key="1">
    <source>
        <dbReference type="ARBA" id="ARBA00004431"/>
    </source>
</evidence>
<reference evidence="8 10" key="2">
    <citation type="submission" date="2017-02" db="EMBL/GenBank/DDBJ databases">
        <title>Amycolatopsis azurea DSM 43854 draft genome.</title>
        <authorList>
            <person name="Mayilraj S."/>
        </authorList>
    </citation>
    <scope>NUCLEOTIDE SEQUENCE [LARGE SCALE GENOMIC DNA]</scope>
    <source>
        <strain evidence="8 10">DSM 43854</strain>
    </source>
</reference>
<keyword evidence="5" id="KW-0717">Septation</keyword>
<evidence type="ECO:0000313" key="10">
    <source>
        <dbReference type="Proteomes" id="UP000188551"/>
    </source>
</evidence>
<comment type="caution">
    <text evidence="7">The sequence shown here is derived from an EMBL/GenBank/DDBJ whole genome shotgun (WGS) entry which is preliminary data.</text>
</comment>
<evidence type="ECO:0000256" key="6">
    <source>
        <dbReference type="ARBA" id="ARBA00023306"/>
    </source>
</evidence>
<dbReference type="EMBL" id="MUXN01000017">
    <property type="protein sequence ID" value="OOC04261.1"/>
    <property type="molecule type" value="Genomic_DNA"/>
</dbReference>
<dbReference type="Proteomes" id="UP000188551">
    <property type="component" value="Unassembled WGS sequence"/>
</dbReference>
<evidence type="ECO:0000313" key="7">
    <source>
        <dbReference type="EMBL" id="EMD22894.1"/>
    </source>
</evidence>
<proteinExistence type="inferred from homology"/>
<sequence length="150" mass="16492">MIDADGVTYPTRARLVVRKLGPTGRAEARPVGIEWRYDRADPWAITMQVIGTEYVYRFARDLLDRGRNEPVGADGFVFVQPLLSQWIEVTVRCNCGTGTCTSVALFSFNHAEIDNVLDVTEQLVPLGAEADQVDPAAVDVELARIVLGGQ</sequence>
<evidence type="ECO:0000313" key="9">
    <source>
        <dbReference type="Proteomes" id="UP000014137"/>
    </source>
</evidence>
<dbReference type="Gene3D" id="2.30.31.20">
    <property type="entry name" value="Sporulation-specific cell division protein SsgB"/>
    <property type="match status" value="1"/>
</dbReference>
<name>M2NL76_9PSEU</name>
<evidence type="ECO:0000313" key="8">
    <source>
        <dbReference type="EMBL" id="OOC04261.1"/>
    </source>
</evidence>
<comment type="similarity">
    <text evidence="2">Belongs to the SsgA family.</text>
</comment>
<dbReference type="InterPro" id="IPR038658">
    <property type="entry name" value="SsgB_sf"/>
</dbReference>
<dbReference type="InterPro" id="IPR006776">
    <property type="entry name" value="SsgB"/>
</dbReference>
<accession>M2NL76</accession>
<dbReference type="GO" id="GO:0030435">
    <property type="term" value="P:sporulation resulting in formation of a cellular spore"/>
    <property type="evidence" value="ECO:0007669"/>
    <property type="project" value="UniProtKB-KW"/>
</dbReference>
<keyword evidence="6" id="KW-0131">Cell cycle</keyword>
<dbReference type="GO" id="GO:0000917">
    <property type="term" value="P:division septum assembly"/>
    <property type="evidence" value="ECO:0007669"/>
    <property type="project" value="UniProtKB-KW"/>
</dbReference>
<dbReference type="Proteomes" id="UP000014137">
    <property type="component" value="Unassembled WGS sequence"/>
</dbReference>
<protein>
    <submittedName>
        <fullName evidence="7">Uncharacterized protein</fullName>
    </submittedName>
</protein>